<comment type="caution">
    <text evidence="2">The sequence shown here is derived from an EMBL/GenBank/DDBJ whole genome shotgun (WGS) entry which is preliminary data.</text>
</comment>
<keyword evidence="1" id="KW-0812">Transmembrane</keyword>
<dbReference type="Proteomes" id="UP000325827">
    <property type="component" value="Unassembled WGS sequence"/>
</dbReference>
<protein>
    <submittedName>
        <fullName evidence="2">DUF3180 domain-containing protein</fullName>
    </submittedName>
</protein>
<accession>A0A5J5J2I8</accession>
<feature type="transmembrane region" description="Helical" evidence="1">
    <location>
        <begin position="116"/>
        <end position="135"/>
    </location>
</feature>
<keyword evidence="1" id="KW-1133">Transmembrane helix</keyword>
<dbReference type="Pfam" id="PF11377">
    <property type="entry name" value="DUF3180"/>
    <property type="match status" value="1"/>
</dbReference>
<dbReference type="AlphaFoldDB" id="A0A5J5J2I8"/>
<evidence type="ECO:0000313" key="2">
    <source>
        <dbReference type="EMBL" id="KAA9106518.1"/>
    </source>
</evidence>
<dbReference type="OrthoDB" id="5125751at2"/>
<proteinExistence type="predicted"/>
<keyword evidence="3" id="KW-1185">Reference proteome</keyword>
<reference evidence="3" key="1">
    <citation type="submission" date="2019-09" db="EMBL/GenBank/DDBJ databases">
        <title>Mumia zhuanghuii sp. nov. isolated from the intestinal contents of plateau pika (Ochotona curzoniae) in the Qinghai-Tibet plateau of China.</title>
        <authorList>
            <person name="Tian Z."/>
        </authorList>
    </citation>
    <scope>NUCLEOTIDE SEQUENCE [LARGE SCALE GENOMIC DNA]</scope>
    <source>
        <strain evidence="3">JCM 30598</strain>
    </source>
</reference>
<evidence type="ECO:0000313" key="3">
    <source>
        <dbReference type="Proteomes" id="UP000325827"/>
    </source>
</evidence>
<name>A0A5J5J2I8_9MICO</name>
<keyword evidence="1" id="KW-0472">Membrane</keyword>
<organism evidence="2 3">
    <name type="scientific">Microbacterium rhizomatis</name>
    <dbReference type="NCBI Taxonomy" id="1631477"/>
    <lineage>
        <taxon>Bacteria</taxon>
        <taxon>Bacillati</taxon>
        <taxon>Actinomycetota</taxon>
        <taxon>Actinomycetes</taxon>
        <taxon>Micrococcales</taxon>
        <taxon>Microbacteriaceae</taxon>
        <taxon>Microbacterium</taxon>
    </lineage>
</organism>
<feature type="transmembrane region" description="Helical" evidence="1">
    <location>
        <begin position="79"/>
        <end position="104"/>
    </location>
</feature>
<dbReference type="EMBL" id="VYSA01000003">
    <property type="protein sequence ID" value="KAA9106518.1"/>
    <property type="molecule type" value="Genomic_DNA"/>
</dbReference>
<dbReference type="InterPro" id="IPR021517">
    <property type="entry name" value="DUF3180"/>
</dbReference>
<evidence type="ECO:0000256" key="1">
    <source>
        <dbReference type="SAM" id="Phobius"/>
    </source>
</evidence>
<feature type="transmembrane region" description="Helical" evidence="1">
    <location>
        <begin position="38"/>
        <end position="59"/>
    </location>
</feature>
<gene>
    <name evidence="2" type="ORF">F6B43_15400</name>
</gene>
<dbReference type="RefSeq" id="WP_150449867.1">
    <property type="nucleotide sequence ID" value="NZ_VYSA01000003.1"/>
</dbReference>
<sequence length="164" mass="16596">MKRTSPGILLLSAVIGLAVGFLLDNALTAAGRPTFTPVITLPILLVLLGLLTLALAIPIRRATRGRAGAPVNPFRALRVAMLAKASSIVGAAVGGLAVGLLVFLLTRPVSPSVGSVGAIILTGVACAILITAALISEHLCTIRKDDDDEHPGAGGDAGLSDRSH</sequence>